<protein>
    <submittedName>
        <fullName evidence="1">Lasso RiPP family leader peptide-containing protein</fullName>
    </submittedName>
</protein>
<evidence type="ECO:0000313" key="2">
    <source>
        <dbReference type="Proteomes" id="UP000832041"/>
    </source>
</evidence>
<gene>
    <name evidence="1" type="ORF">FOF52_06855</name>
</gene>
<dbReference type="Proteomes" id="UP000832041">
    <property type="component" value="Chromosome"/>
</dbReference>
<keyword evidence="2" id="KW-1185">Reference proteome</keyword>
<sequence>MDEEIYQPPELVELGDAREVTLGAADDDTADMNTAKYY</sequence>
<reference evidence="1 2" key="1">
    <citation type="submission" date="2020-04" db="EMBL/GenBank/DDBJ databases">
        <title>Thermobifida alba genome sequencing and assembly.</title>
        <authorList>
            <person name="Luzics S."/>
            <person name="Horvath B."/>
            <person name="Nagy I."/>
            <person name="Toth A."/>
            <person name="Nagy I."/>
            <person name="Kukolya J."/>
        </authorList>
    </citation>
    <scope>NUCLEOTIDE SEQUENCE [LARGE SCALE GENOMIC DNA]</scope>
    <source>
        <strain evidence="1 2">DSM 43795</strain>
    </source>
</reference>
<name>A0ABY4L7Y3_THEAE</name>
<dbReference type="NCBIfam" id="NF033521">
    <property type="entry name" value="lasso_leader_L3"/>
    <property type="match status" value="1"/>
</dbReference>
<dbReference type="EMBL" id="CP051627">
    <property type="protein sequence ID" value="UPT23380.1"/>
    <property type="molecule type" value="Genomic_DNA"/>
</dbReference>
<accession>A0ABY4L7Y3</accession>
<evidence type="ECO:0000313" key="1">
    <source>
        <dbReference type="EMBL" id="UPT23380.1"/>
    </source>
</evidence>
<organism evidence="1 2">
    <name type="scientific">Thermobifida alba</name>
    <name type="common">Thermomonospora alba</name>
    <dbReference type="NCBI Taxonomy" id="53522"/>
    <lineage>
        <taxon>Bacteria</taxon>
        <taxon>Bacillati</taxon>
        <taxon>Actinomycetota</taxon>
        <taxon>Actinomycetes</taxon>
        <taxon>Streptosporangiales</taxon>
        <taxon>Nocardiopsidaceae</taxon>
        <taxon>Thermobifida</taxon>
    </lineage>
</organism>
<proteinExistence type="predicted"/>